<dbReference type="EMBL" id="GGMS01005569">
    <property type="protein sequence ID" value="MBY74772.1"/>
    <property type="molecule type" value="Transcribed_RNA"/>
</dbReference>
<reference evidence="2" key="1">
    <citation type="submission" date="2018-04" db="EMBL/GenBank/DDBJ databases">
        <title>Transcriptome assembly of Sipha flava.</title>
        <authorList>
            <person name="Scully E.D."/>
            <person name="Geib S.M."/>
            <person name="Palmer N.A."/>
            <person name="Koch K."/>
            <person name="Bradshaw J."/>
            <person name="Heng-Moss T."/>
            <person name="Sarath G."/>
        </authorList>
    </citation>
    <scope>NUCLEOTIDE SEQUENCE</scope>
</reference>
<proteinExistence type="predicted"/>
<name>A0A2S2QC45_9HEMI</name>
<feature type="transmembrane region" description="Helical" evidence="1">
    <location>
        <begin position="20"/>
        <end position="40"/>
    </location>
</feature>
<sequence length="100" mass="11500">MLRSINFGVFTSSVLLSRPRLVFTVVVVYCIAFRVPFRLLCRATNAVVRRARLYSGCNDRPARRHADHRLTVVSLFCTSPTITDRCPAPYGYRKYFIVRA</sequence>
<evidence type="ECO:0000313" key="2">
    <source>
        <dbReference type="EMBL" id="MBY74772.1"/>
    </source>
</evidence>
<protein>
    <submittedName>
        <fullName evidence="2">Uncharacterized protein</fullName>
    </submittedName>
</protein>
<keyword evidence="1" id="KW-0812">Transmembrane</keyword>
<gene>
    <name evidence="2" type="ORF">g.99629</name>
</gene>
<accession>A0A2S2QC45</accession>
<keyword evidence="1" id="KW-0472">Membrane</keyword>
<organism evidence="2">
    <name type="scientific">Sipha flava</name>
    <name type="common">yellow sugarcane aphid</name>
    <dbReference type="NCBI Taxonomy" id="143950"/>
    <lineage>
        <taxon>Eukaryota</taxon>
        <taxon>Metazoa</taxon>
        <taxon>Ecdysozoa</taxon>
        <taxon>Arthropoda</taxon>
        <taxon>Hexapoda</taxon>
        <taxon>Insecta</taxon>
        <taxon>Pterygota</taxon>
        <taxon>Neoptera</taxon>
        <taxon>Paraneoptera</taxon>
        <taxon>Hemiptera</taxon>
        <taxon>Sternorrhyncha</taxon>
        <taxon>Aphidomorpha</taxon>
        <taxon>Aphidoidea</taxon>
        <taxon>Aphididae</taxon>
        <taxon>Sipha</taxon>
    </lineage>
</organism>
<keyword evidence="1" id="KW-1133">Transmembrane helix</keyword>
<dbReference type="AlphaFoldDB" id="A0A2S2QC45"/>
<evidence type="ECO:0000256" key="1">
    <source>
        <dbReference type="SAM" id="Phobius"/>
    </source>
</evidence>